<name>A0A3S9MXK3_9FLAO</name>
<dbReference type="OrthoDB" id="597270at2"/>
<dbReference type="Proteomes" id="UP000279600">
    <property type="component" value="Chromosome"/>
</dbReference>
<dbReference type="PANTHER" id="PTHR22916">
    <property type="entry name" value="GLYCOSYLTRANSFERASE"/>
    <property type="match status" value="1"/>
</dbReference>
<protein>
    <submittedName>
        <fullName evidence="2">Glycosyltransferase family 2 protein</fullName>
    </submittedName>
</protein>
<dbReference type="InterPro" id="IPR001173">
    <property type="entry name" value="Glyco_trans_2-like"/>
</dbReference>
<reference evidence="2 3" key="1">
    <citation type="submission" date="2018-12" db="EMBL/GenBank/DDBJ databases">
        <title>Complete genome of Nonlabens sp. MJ115.</title>
        <authorList>
            <person name="Choi H.S."/>
            <person name="Jung J."/>
        </authorList>
    </citation>
    <scope>NUCLEOTIDE SEQUENCE [LARGE SCALE GENOMIC DNA]</scope>
    <source>
        <strain evidence="2 3">MJ115</strain>
    </source>
</reference>
<keyword evidence="2" id="KW-0808">Transferase</keyword>
<proteinExistence type="predicted"/>
<feature type="domain" description="Glycosyltransferase 2-like" evidence="1">
    <location>
        <begin position="6"/>
        <end position="172"/>
    </location>
</feature>
<dbReference type="Pfam" id="PF00535">
    <property type="entry name" value="Glycos_transf_2"/>
    <property type="match status" value="1"/>
</dbReference>
<dbReference type="InterPro" id="IPR029044">
    <property type="entry name" value="Nucleotide-diphossugar_trans"/>
</dbReference>
<evidence type="ECO:0000313" key="3">
    <source>
        <dbReference type="Proteomes" id="UP000279600"/>
    </source>
</evidence>
<gene>
    <name evidence="2" type="ORF">EJ995_06355</name>
</gene>
<accession>A0A3S9MXK3</accession>
<dbReference type="KEGG" id="noj:EJ995_06355"/>
<evidence type="ECO:0000313" key="2">
    <source>
        <dbReference type="EMBL" id="AZQ43868.1"/>
    </source>
</evidence>
<dbReference type="SUPFAM" id="SSF53448">
    <property type="entry name" value="Nucleotide-diphospho-sugar transferases"/>
    <property type="match status" value="1"/>
</dbReference>
<sequence>MSDLISIIIPSYNQSSYMEETLSSVQNQTFKNWECLIIDDGSTDNTREVAARWTEKDSRFKYYFKKNGGVSSARNVGLNNALGDFIQFLDCDDILKKTKLEVSINAFNSNHLVTNIVLTDFKMLNQGNIVGVPYCNLKKEYFNFESVLFGWNYDFSIPIHCGLFRKEVFEKLRFSVELSAQEDWLLWVKIFRDYGDGYFLNEALVLYRKNVDGRTQSGSYIPDQMAVLKLLKKELNHQLYEKLLFVLIERYLRIIEDRTSALNGIKSTRSYQLGRKLRRAFTRIGIIKYFENLLP</sequence>
<dbReference type="AlphaFoldDB" id="A0A3S9MXK3"/>
<dbReference type="CDD" id="cd00761">
    <property type="entry name" value="Glyco_tranf_GTA_type"/>
    <property type="match status" value="1"/>
</dbReference>
<dbReference type="Gene3D" id="3.90.550.10">
    <property type="entry name" value="Spore Coat Polysaccharide Biosynthesis Protein SpsA, Chain A"/>
    <property type="match status" value="1"/>
</dbReference>
<dbReference type="GO" id="GO:0016758">
    <property type="term" value="F:hexosyltransferase activity"/>
    <property type="evidence" value="ECO:0007669"/>
    <property type="project" value="UniProtKB-ARBA"/>
</dbReference>
<keyword evidence="3" id="KW-1185">Reference proteome</keyword>
<dbReference type="EMBL" id="CP034549">
    <property type="protein sequence ID" value="AZQ43868.1"/>
    <property type="molecule type" value="Genomic_DNA"/>
</dbReference>
<dbReference type="RefSeq" id="WP_126446736.1">
    <property type="nucleotide sequence ID" value="NZ_CP034549.1"/>
</dbReference>
<organism evidence="2 3">
    <name type="scientific">Nonlabens ponticola</name>
    <dbReference type="NCBI Taxonomy" id="2496866"/>
    <lineage>
        <taxon>Bacteria</taxon>
        <taxon>Pseudomonadati</taxon>
        <taxon>Bacteroidota</taxon>
        <taxon>Flavobacteriia</taxon>
        <taxon>Flavobacteriales</taxon>
        <taxon>Flavobacteriaceae</taxon>
        <taxon>Nonlabens</taxon>
    </lineage>
</organism>
<dbReference type="PANTHER" id="PTHR22916:SF3">
    <property type="entry name" value="UDP-GLCNAC:BETAGAL BETA-1,3-N-ACETYLGLUCOSAMINYLTRANSFERASE-LIKE PROTEIN 1"/>
    <property type="match status" value="1"/>
</dbReference>
<evidence type="ECO:0000259" key="1">
    <source>
        <dbReference type="Pfam" id="PF00535"/>
    </source>
</evidence>